<reference evidence="7" key="1">
    <citation type="submission" date="2020-12" db="EMBL/GenBank/DDBJ databases">
        <title>Methylobrevis albus sp. nov., isolated from fresh water lack sediment.</title>
        <authorList>
            <person name="Zou Q."/>
        </authorList>
    </citation>
    <scope>NUCLEOTIDE SEQUENCE</scope>
    <source>
        <strain evidence="7">L22</strain>
    </source>
</reference>
<evidence type="ECO:0000256" key="5">
    <source>
        <dbReference type="SAM" id="Phobius"/>
    </source>
</evidence>
<protein>
    <submittedName>
        <fullName evidence="7">NnrU family protein</fullName>
    </submittedName>
</protein>
<evidence type="ECO:0000313" key="8">
    <source>
        <dbReference type="Proteomes" id="UP000631694"/>
    </source>
</evidence>
<evidence type="ECO:0000259" key="6">
    <source>
        <dbReference type="Pfam" id="PF07298"/>
    </source>
</evidence>
<dbReference type="Proteomes" id="UP000631694">
    <property type="component" value="Unassembled WGS sequence"/>
</dbReference>
<accession>A0A931I6Y3</accession>
<evidence type="ECO:0000256" key="2">
    <source>
        <dbReference type="ARBA" id="ARBA00022692"/>
    </source>
</evidence>
<dbReference type="EMBL" id="JADZLT010000056">
    <property type="protein sequence ID" value="MBH0239931.1"/>
    <property type="molecule type" value="Genomic_DNA"/>
</dbReference>
<dbReference type="GO" id="GO:0016020">
    <property type="term" value="C:membrane"/>
    <property type="evidence" value="ECO:0007669"/>
    <property type="project" value="UniProtKB-SubCell"/>
</dbReference>
<evidence type="ECO:0000256" key="1">
    <source>
        <dbReference type="ARBA" id="ARBA00004141"/>
    </source>
</evidence>
<dbReference type="Pfam" id="PF07298">
    <property type="entry name" value="NnrU"/>
    <property type="match status" value="1"/>
</dbReference>
<keyword evidence="2 5" id="KW-0812">Transmembrane</keyword>
<comment type="caution">
    <text evidence="7">The sequence shown here is derived from an EMBL/GenBank/DDBJ whole genome shotgun (WGS) entry which is preliminary data.</text>
</comment>
<gene>
    <name evidence="7" type="ORF">I5731_19070</name>
</gene>
<feature type="domain" description="NnrU" evidence="6">
    <location>
        <begin position="3"/>
        <end position="187"/>
    </location>
</feature>
<feature type="transmembrane region" description="Helical" evidence="5">
    <location>
        <begin position="159"/>
        <end position="179"/>
    </location>
</feature>
<feature type="transmembrane region" description="Helical" evidence="5">
    <location>
        <begin position="40"/>
        <end position="61"/>
    </location>
</feature>
<dbReference type="RefSeq" id="WP_197313001.1">
    <property type="nucleotide sequence ID" value="NZ_JADZLT010000056.1"/>
</dbReference>
<proteinExistence type="predicted"/>
<evidence type="ECO:0000313" key="7">
    <source>
        <dbReference type="EMBL" id="MBH0239931.1"/>
    </source>
</evidence>
<keyword evidence="8" id="KW-1185">Reference proteome</keyword>
<organism evidence="7 8">
    <name type="scientific">Methylobrevis albus</name>
    <dbReference type="NCBI Taxonomy" id="2793297"/>
    <lineage>
        <taxon>Bacteria</taxon>
        <taxon>Pseudomonadati</taxon>
        <taxon>Pseudomonadota</taxon>
        <taxon>Alphaproteobacteria</taxon>
        <taxon>Hyphomicrobiales</taxon>
        <taxon>Pleomorphomonadaceae</taxon>
        <taxon>Methylobrevis</taxon>
    </lineage>
</organism>
<evidence type="ECO:0000256" key="4">
    <source>
        <dbReference type="ARBA" id="ARBA00023136"/>
    </source>
</evidence>
<comment type="subcellular location">
    <subcellularLocation>
        <location evidence="1">Membrane</location>
        <topology evidence="1">Multi-pass membrane protein</topology>
    </subcellularLocation>
</comment>
<name>A0A931I6Y3_9HYPH</name>
<keyword evidence="3 5" id="KW-1133">Transmembrane helix</keyword>
<dbReference type="AlphaFoldDB" id="A0A931I6Y3"/>
<keyword evidence="4 5" id="KW-0472">Membrane</keyword>
<evidence type="ECO:0000256" key="3">
    <source>
        <dbReference type="ARBA" id="ARBA00022989"/>
    </source>
</evidence>
<dbReference type="InterPro" id="IPR009915">
    <property type="entry name" value="NnrU_dom"/>
</dbReference>
<feature type="transmembrane region" description="Helical" evidence="5">
    <location>
        <begin position="113"/>
        <end position="138"/>
    </location>
</feature>
<feature type="transmembrane region" description="Helical" evidence="5">
    <location>
        <begin position="73"/>
        <end position="93"/>
    </location>
</feature>
<sequence length="189" mass="20382">MTILILGLLIFLGVHSVQIFAPDLRERGIARLGAGGWRGVYSLVSALGLLLIIWGYGIARLDPVVLYVPPTGLRHFSLALMLFVFPLLLATYLPGRIKAKVKHPMLASVKIWAFAHLLVNGTLADLLLFGTVLAWAVVDRISVKRRATAPVVTGGSTRNDVIAVVAGLALYVATVLFLHEWLIGVSPVA</sequence>